<feature type="compositionally biased region" description="Low complexity" evidence="1">
    <location>
        <begin position="286"/>
        <end position="302"/>
    </location>
</feature>
<evidence type="ECO:0000313" key="3">
    <source>
        <dbReference type="Proteomes" id="UP000703661"/>
    </source>
</evidence>
<sequence length="369" mass="42025">MYRLGQYQEDVHMDLDTSMNPINISDHHAPPRKRRSRSRSLRKKSSSTTNTSFSPPPITPIYDSTKFVTSQQSPATYYANIPSSGQGQGQALGLEHDGDGQGLNGYDNNNNTDMAGAQQFTFQPYQSPQLPEQHQYYLQHYNTAPNSRHSSFSHQQEYYQDLPDVVVATDSSRAQRPKSLAAHDYGIDNGNGMTGAGAVAFSTGLGSKGGGGDIYPEFDTANSQRHSFLSAKPRQSAAPLVPPTWAEPQLSEQQQQYFQQHLQLRQQQAAQKKQLITRQSFHELQLQHQNQQQNQQQQQRRQTYSYEHQPFQFQDTYQQQQQQQYFNQQQFIAQQEQQHLHNRTSMDIAQYRTPIQGAASPHHRGQNIG</sequence>
<feature type="region of interest" description="Disordered" evidence="1">
    <location>
        <begin position="17"/>
        <end position="64"/>
    </location>
</feature>
<comment type="caution">
    <text evidence="2">The sequence shown here is derived from an EMBL/GenBank/DDBJ whole genome shotgun (WGS) entry which is preliminary data.</text>
</comment>
<reference evidence="2" key="1">
    <citation type="journal article" date="2020" name="Fungal Divers.">
        <title>Resolving the Mortierellaceae phylogeny through synthesis of multi-gene phylogenetics and phylogenomics.</title>
        <authorList>
            <person name="Vandepol N."/>
            <person name="Liber J."/>
            <person name="Desiro A."/>
            <person name="Na H."/>
            <person name="Kennedy M."/>
            <person name="Barry K."/>
            <person name="Grigoriev I.V."/>
            <person name="Miller A.N."/>
            <person name="O'Donnell K."/>
            <person name="Stajich J.E."/>
            <person name="Bonito G."/>
        </authorList>
    </citation>
    <scope>NUCLEOTIDE SEQUENCE</scope>
    <source>
        <strain evidence="2">NRRL 2769</strain>
    </source>
</reference>
<evidence type="ECO:0000256" key="1">
    <source>
        <dbReference type="SAM" id="MobiDB-lite"/>
    </source>
</evidence>
<dbReference type="EMBL" id="JAAAID010001487">
    <property type="protein sequence ID" value="KAG0009822.1"/>
    <property type="molecule type" value="Genomic_DNA"/>
</dbReference>
<organism evidence="2 3">
    <name type="scientific">Entomortierella chlamydospora</name>
    <dbReference type="NCBI Taxonomy" id="101097"/>
    <lineage>
        <taxon>Eukaryota</taxon>
        <taxon>Fungi</taxon>
        <taxon>Fungi incertae sedis</taxon>
        <taxon>Mucoromycota</taxon>
        <taxon>Mortierellomycotina</taxon>
        <taxon>Mortierellomycetes</taxon>
        <taxon>Mortierellales</taxon>
        <taxon>Mortierellaceae</taxon>
        <taxon>Entomortierella</taxon>
    </lineage>
</organism>
<proteinExistence type="predicted"/>
<protein>
    <submittedName>
        <fullName evidence="2">Uncharacterized protein</fullName>
    </submittedName>
</protein>
<dbReference type="Proteomes" id="UP000703661">
    <property type="component" value="Unassembled WGS sequence"/>
</dbReference>
<feature type="region of interest" description="Disordered" evidence="1">
    <location>
        <begin position="78"/>
        <end position="114"/>
    </location>
</feature>
<keyword evidence="3" id="KW-1185">Reference proteome</keyword>
<evidence type="ECO:0000313" key="2">
    <source>
        <dbReference type="EMBL" id="KAG0009822.1"/>
    </source>
</evidence>
<accession>A0A9P6MR06</accession>
<feature type="region of interest" description="Disordered" evidence="1">
    <location>
        <begin position="286"/>
        <end position="305"/>
    </location>
</feature>
<gene>
    <name evidence="2" type="ORF">BGZ80_002019</name>
</gene>
<dbReference type="AlphaFoldDB" id="A0A9P6MR06"/>
<name>A0A9P6MR06_9FUNG</name>
<feature type="compositionally biased region" description="Basic residues" evidence="1">
    <location>
        <begin position="30"/>
        <end position="45"/>
    </location>
</feature>